<organism evidence="2 3">
    <name type="scientific">Actinomadura meridiana</name>
    <dbReference type="NCBI Taxonomy" id="559626"/>
    <lineage>
        <taxon>Bacteria</taxon>
        <taxon>Bacillati</taxon>
        <taxon>Actinomycetota</taxon>
        <taxon>Actinomycetes</taxon>
        <taxon>Streptosporangiales</taxon>
        <taxon>Thermomonosporaceae</taxon>
        <taxon>Actinomadura</taxon>
    </lineage>
</organism>
<evidence type="ECO:0000313" key="2">
    <source>
        <dbReference type="EMBL" id="GAA4234115.1"/>
    </source>
</evidence>
<evidence type="ECO:0000313" key="3">
    <source>
        <dbReference type="Proteomes" id="UP001501710"/>
    </source>
</evidence>
<dbReference type="EMBL" id="BAABAS010000007">
    <property type="protein sequence ID" value="GAA4234115.1"/>
    <property type="molecule type" value="Genomic_DNA"/>
</dbReference>
<proteinExistence type="predicted"/>
<keyword evidence="3" id="KW-1185">Reference proteome</keyword>
<protein>
    <submittedName>
        <fullName evidence="2">Uncharacterized protein</fullName>
    </submittedName>
</protein>
<gene>
    <name evidence="2" type="ORF">GCM10022254_38240</name>
</gene>
<dbReference type="Proteomes" id="UP001501710">
    <property type="component" value="Unassembled WGS sequence"/>
</dbReference>
<name>A0ABP8C5Z9_9ACTN</name>
<reference evidence="3" key="1">
    <citation type="journal article" date="2019" name="Int. J. Syst. Evol. Microbiol.">
        <title>The Global Catalogue of Microorganisms (GCM) 10K type strain sequencing project: providing services to taxonomists for standard genome sequencing and annotation.</title>
        <authorList>
            <consortium name="The Broad Institute Genomics Platform"/>
            <consortium name="The Broad Institute Genome Sequencing Center for Infectious Disease"/>
            <person name="Wu L."/>
            <person name="Ma J."/>
        </authorList>
    </citation>
    <scope>NUCLEOTIDE SEQUENCE [LARGE SCALE GENOMIC DNA]</scope>
    <source>
        <strain evidence="3">JCM 17440</strain>
    </source>
</reference>
<sequence length="80" mass="8847">MRAADPPPGWQLGPFKGEISTPGGQIKSGDWCDVRHPQVDVREEGSFARLVRVECRRMSMAATPSYCRHGKTESACAVMR</sequence>
<feature type="region of interest" description="Disordered" evidence="1">
    <location>
        <begin position="1"/>
        <end position="31"/>
    </location>
</feature>
<accession>A0ABP8C5Z9</accession>
<evidence type="ECO:0000256" key="1">
    <source>
        <dbReference type="SAM" id="MobiDB-lite"/>
    </source>
</evidence>
<comment type="caution">
    <text evidence="2">The sequence shown here is derived from an EMBL/GenBank/DDBJ whole genome shotgun (WGS) entry which is preliminary data.</text>
</comment>